<proteinExistence type="predicted"/>
<sequence>MGKHDKLIDKILRGTSDANIPFDDLRGLLIRLGFDERIRGSHHVYRKEGIEEKINLQQDDNKAKPYQVRQVRFIIIKYHLADEI</sequence>
<dbReference type="RefSeq" id="WP_127027373.1">
    <property type="nucleotide sequence ID" value="NZ_RYFG02000009.1"/>
</dbReference>
<name>A0ABY3CIC2_9GAMM</name>
<dbReference type="EMBL" id="RYFG02000009">
    <property type="protein sequence ID" value="TRX02960.1"/>
    <property type="molecule type" value="Genomic_DNA"/>
</dbReference>
<gene>
    <name evidence="1" type="ORF">EKO24_001355</name>
</gene>
<organism evidence="1 2">
    <name type="scientific">Candidatus Methylobacter oryzae</name>
    <dbReference type="NCBI Taxonomy" id="2497749"/>
    <lineage>
        <taxon>Bacteria</taxon>
        <taxon>Pseudomonadati</taxon>
        <taxon>Pseudomonadota</taxon>
        <taxon>Gammaproteobacteria</taxon>
        <taxon>Methylococcales</taxon>
        <taxon>Methylococcaceae</taxon>
        <taxon>Methylobacter</taxon>
    </lineage>
</organism>
<comment type="caution">
    <text evidence="1">The sequence shown here is derived from an EMBL/GenBank/DDBJ whole genome shotgun (WGS) entry which is preliminary data.</text>
</comment>
<evidence type="ECO:0000313" key="2">
    <source>
        <dbReference type="Proteomes" id="UP000733744"/>
    </source>
</evidence>
<keyword evidence="2" id="KW-1185">Reference proteome</keyword>
<protein>
    <submittedName>
        <fullName evidence="1">Type II toxin-antitoxin system HicA family toxin</fullName>
    </submittedName>
</protein>
<reference evidence="1 2" key="1">
    <citation type="journal article" date="2019" name="Antonie Van Leeuwenhoek">
        <title>Description of 'Ca. Methylobacter oryzae' KRF1, a novel species from the environmentally important Methylobacter clade 2.</title>
        <authorList>
            <person name="Khatri K."/>
            <person name="Mohite J.A."/>
            <person name="Pandit P.S."/>
            <person name="Bahulikar R."/>
            <person name="Rahalkar M.C."/>
        </authorList>
    </citation>
    <scope>NUCLEOTIDE SEQUENCE [LARGE SCALE GENOMIC DNA]</scope>
    <source>
        <strain evidence="1 2">KRF1</strain>
    </source>
</reference>
<dbReference type="Proteomes" id="UP000733744">
    <property type="component" value="Unassembled WGS sequence"/>
</dbReference>
<evidence type="ECO:0000313" key="1">
    <source>
        <dbReference type="EMBL" id="TRX02960.1"/>
    </source>
</evidence>
<accession>A0ABY3CIC2</accession>